<sequence length="385" mass="43081">MDGNPSNVEDVRTHTGSPKLYIIPPKTITHNVEPNLVGSRTDHGFMHWDARKISTLKVPPPEDDPSTYPAPTDLVITRLFLLSSQRRSRAFIHDKSESLGLQRDHLNMETTAPPKKNEVPDLLTPALQVHQDLHKIQHIMEPIDETIGTEILGFVSEVQVKYDFLKVESRVFALTLNTHIRETLRGMVAHSQGDAHVDFNMLAKEMMAASTDCFQSFHQFADDAIESMMNLGAVIVAAEIDMETTLKSLQEGRNAVNTLLESPNGCETLELADASKPDLSQVLQDSINALSASSAKEVLELIENKVTFLLGKDGGETKDTDPLRHELSYLQERLICTAVILEQMLYDHQSFVKSVSIMMGKFGRFIETWDQVPFPNISCRSPYNS</sequence>
<dbReference type="AlphaFoldDB" id="A0A0C3BP34"/>
<evidence type="ECO:0000313" key="2">
    <source>
        <dbReference type="EMBL" id="KIM38430.1"/>
    </source>
</evidence>
<keyword evidence="3" id="KW-1185">Reference proteome</keyword>
<accession>A0A0C3BP34</accession>
<dbReference type="EMBL" id="KN831791">
    <property type="protein sequence ID" value="KIM38430.1"/>
    <property type="molecule type" value="Genomic_DNA"/>
</dbReference>
<evidence type="ECO:0000256" key="1">
    <source>
        <dbReference type="SAM" id="MobiDB-lite"/>
    </source>
</evidence>
<dbReference type="HOGENOM" id="CLU_717757_0_0_1"/>
<organism evidence="2 3">
    <name type="scientific">Hebeloma cylindrosporum</name>
    <dbReference type="NCBI Taxonomy" id="76867"/>
    <lineage>
        <taxon>Eukaryota</taxon>
        <taxon>Fungi</taxon>
        <taxon>Dikarya</taxon>
        <taxon>Basidiomycota</taxon>
        <taxon>Agaricomycotina</taxon>
        <taxon>Agaricomycetes</taxon>
        <taxon>Agaricomycetidae</taxon>
        <taxon>Agaricales</taxon>
        <taxon>Agaricineae</taxon>
        <taxon>Hymenogastraceae</taxon>
        <taxon>Hebeloma</taxon>
    </lineage>
</organism>
<gene>
    <name evidence="2" type="ORF">M413DRAFT_30252</name>
</gene>
<proteinExistence type="predicted"/>
<protein>
    <submittedName>
        <fullName evidence="2">Uncharacterized protein</fullName>
    </submittedName>
</protein>
<evidence type="ECO:0000313" key="3">
    <source>
        <dbReference type="Proteomes" id="UP000053424"/>
    </source>
</evidence>
<dbReference type="Proteomes" id="UP000053424">
    <property type="component" value="Unassembled WGS sequence"/>
</dbReference>
<reference evidence="2 3" key="1">
    <citation type="submission" date="2014-04" db="EMBL/GenBank/DDBJ databases">
        <authorList>
            <consortium name="DOE Joint Genome Institute"/>
            <person name="Kuo A."/>
            <person name="Gay G."/>
            <person name="Dore J."/>
            <person name="Kohler A."/>
            <person name="Nagy L.G."/>
            <person name="Floudas D."/>
            <person name="Copeland A."/>
            <person name="Barry K.W."/>
            <person name="Cichocki N."/>
            <person name="Veneault-Fourrey C."/>
            <person name="LaButti K."/>
            <person name="Lindquist E.A."/>
            <person name="Lipzen A."/>
            <person name="Lundell T."/>
            <person name="Morin E."/>
            <person name="Murat C."/>
            <person name="Sun H."/>
            <person name="Tunlid A."/>
            <person name="Henrissat B."/>
            <person name="Grigoriev I.V."/>
            <person name="Hibbett D.S."/>
            <person name="Martin F."/>
            <person name="Nordberg H.P."/>
            <person name="Cantor M.N."/>
            <person name="Hua S.X."/>
        </authorList>
    </citation>
    <scope>NUCLEOTIDE SEQUENCE [LARGE SCALE GENOMIC DNA]</scope>
    <source>
        <strain evidence="3">h7</strain>
    </source>
</reference>
<name>A0A0C3BP34_HEBCY</name>
<reference evidence="3" key="2">
    <citation type="submission" date="2015-01" db="EMBL/GenBank/DDBJ databases">
        <title>Evolutionary Origins and Diversification of the Mycorrhizal Mutualists.</title>
        <authorList>
            <consortium name="DOE Joint Genome Institute"/>
            <consortium name="Mycorrhizal Genomics Consortium"/>
            <person name="Kohler A."/>
            <person name="Kuo A."/>
            <person name="Nagy L.G."/>
            <person name="Floudas D."/>
            <person name="Copeland A."/>
            <person name="Barry K.W."/>
            <person name="Cichocki N."/>
            <person name="Veneault-Fourrey C."/>
            <person name="LaButti K."/>
            <person name="Lindquist E.A."/>
            <person name="Lipzen A."/>
            <person name="Lundell T."/>
            <person name="Morin E."/>
            <person name="Murat C."/>
            <person name="Riley R."/>
            <person name="Ohm R."/>
            <person name="Sun H."/>
            <person name="Tunlid A."/>
            <person name="Henrissat B."/>
            <person name="Grigoriev I.V."/>
            <person name="Hibbett D.S."/>
            <person name="Martin F."/>
        </authorList>
    </citation>
    <scope>NUCLEOTIDE SEQUENCE [LARGE SCALE GENOMIC DNA]</scope>
    <source>
        <strain evidence="3">h7</strain>
    </source>
</reference>
<feature type="region of interest" description="Disordered" evidence="1">
    <location>
        <begin position="1"/>
        <end position="20"/>
    </location>
</feature>